<keyword evidence="1" id="KW-0732">Signal</keyword>
<gene>
    <name evidence="3" type="ORF">RAN89_07565</name>
</gene>
<dbReference type="Pfam" id="PF08750">
    <property type="entry name" value="CNP1"/>
    <property type="match status" value="1"/>
</dbReference>
<evidence type="ECO:0000313" key="3">
    <source>
        <dbReference type="EMBL" id="WNO06275.1"/>
    </source>
</evidence>
<dbReference type="InterPro" id="IPR014861">
    <property type="entry name" value="CNP1-like_dom"/>
</dbReference>
<evidence type="ECO:0000259" key="2">
    <source>
        <dbReference type="Pfam" id="PF08750"/>
    </source>
</evidence>
<proteinExistence type="predicted"/>
<dbReference type="EMBL" id="CP132507">
    <property type="protein sequence ID" value="WNO06275.1"/>
    <property type="molecule type" value="Genomic_DNA"/>
</dbReference>
<reference evidence="3 4" key="1">
    <citation type="submission" date="2023-08" db="EMBL/GenBank/DDBJ databases">
        <title>Rhodoferax potami sp. nov. and Rhodoferax mekongensis sp. nov., isolated from the Mekong River in Thailand.</title>
        <authorList>
            <person name="Kitikhun S."/>
            <person name="Charoenyingcharoen P."/>
            <person name="Siriarchawattana P."/>
            <person name="Likhitrattanapisal S."/>
            <person name="Nilsakha T."/>
            <person name="Chanpet A."/>
            <person name="Rattanawaree P."/>
            <person name="Ingsriswang S."/>
        </authorList>
    </citation>
    <scope>NUCLEOTIDE SEQUENCE [LARGE SCALE GENOMIC DNA]</scope>
    <source>
        <strain evidence="3 4">TBRC 17307</strain>
    </source>
</reference>
<accession>A0ABZ0B3Q8</accession>
<feature type="domain" description="CNP1-like uncharacterised" evidence="2">
    <location>
        <begin position="28"/>
        <end position="155"/>
    </location>
</feature>
<sequence length="173" mass="18653">MNFPKLAVAGHALILLSGLVCAQNALDNPDWVEEKEPPAPAFSVTKVLPLEMPNFVTVKVGIDPNTIYVGNDGIVRYVAVMTNSTGTSHAVYEGIRCLTGEVKTYARAGSSGTWSPVATPVWRDLMDNMGSQHPRMFARQAACYARVTVSKPEIIKALQTGIKPGNQKNDNPA</sequence>
<evidence type="ECO:0000256" key="1">
    <source>
        <dbReference type="SAM" id="SignalP"/>
    </source>
</evidence>
<protein>
    <submittedName>
        <fullName evidence="3">CNP1-like family protein</fullName>
    </submittedName>
</protein>
<evidence type="ECO:0000313" key="4">
    <source>
        <dbReference type="Proteomes" id="UP001302257"/>
    </source>
</evidence>
<feature type="chain" id="PRO_5045466772" evidence="1">
    <location>
        <begin position="23"/>
        <end position="173"/>
    </location>
</feature>
<feature type="signal peptide" evidence="1">
    <location>
        <begin position="1"/>
        <end position="22"/>
    </location>
</feature>
<dbReference type="RefSeq" id="WP_313868986.1">
    <property type="nucleotide sequence ID" value="NZ_CP132507.1"/>
</dbReference>
<keyword evidence="4" id="KW-1185">Reference proteome</keyword>
<organism evidence="3 4">
    <name type="scientific">Rhodoferax mekongensis</name>
    <dbReference type="NCBI Taxonomy" id="3068341"/>
    <lineage>
        <taxon>Bacteria</taxon>
        <taxon>Pseudomonadati</taxon>
        <taxon>Pseudomonadota</taxon>
        <taxon>Betaproteobacteria</taxon>
        <taxon>Burkholderiales</taxon>
        <taxon>Comamonadaceae</taxon>
        <taxon>Rhodoferax</taxon>
    </lineage>
</organism>
<dbReference type="Proteomes" id="UP001302257">
    <property type="component" value="Chromosome"/>
</dbReference>
<name>A0ABZ0B3Q8_9BURK</name>